<feature type="transmembrane region" description="Helical" evidence="6">
    <location>
        <begin position="277"/>
        <end position="297"/>
    </location>
</feature>
<dbReference type="OrthoDB" id="2985014at2759"/>
<evidence type="ECO:0000256" key="6">
    <source>
        <dbReference type="SAM" id="Phobius"/>
    </source>
</evidence>
<dbReference type="SUPFAM" id="SSF103473">
    <property type="entry name" value="MFS general substrate transporter"/>
    <property type="match status" value="1"/>
</dbReference>
<evidence type="ECO:0000313" key="7">
    <source>
        <dbReference type="EMBL" id="RSH87144.1"/>
    </source>
</evidence>
<gene>
    <name evidence="7" type="ORF">EHS25_003635</name>
</gene>
<evidence type="ECO:0000256" key="4">
    <source>
        <dbReference type="ARBA" id="ARBA00022989"/>
    </source>
</evidence>
<organism evidence="7 8">
    <name type="scientific">Saitozyma podzolica</name>
    <dbReference type="NCBI Taxonomy" id="1890683"/>
    <lineage>
        <taxon>Eukaryota</taxon>
        <taxon>Fungi</taxon>
        <taxon>Dikarya</taxon>
        <taxon>Basidiomycota</taxon>
        <taxon>Agaricomycotina</taxon>
        <taxon>Tremellomycetes</taxon>
        <taxon>Tremellales</taxon>
        <taxon>Trimorphomycetaceae</taxon>
        <taxon>Saitozyma</taxon>
    </lineage>
</organism>
<dbReference type="EMBL" id="RSCD01000018">
    <property type="protein sequence ID" value="RSH87144.1"/>
    <property type="molecule type" value="Genomic_DNA"/>
</dbReference>
<dbReference type="InterPro" id="IPR036259">
    <property type="entry name" value="MFS_trans_sf"/>
</dbReference>
<reference evidence="7 8" key="1">
    <citation type="submission" date="2018-11" db="EMBL/GenBank/DDBJ databases">
        <title>Genome sequence of Saitozyma podzolica DSM 27192.</title>
        <authorList>
            <person name="Aliyu H."/>
            <person name="Gorte O."/>
            <person name="Ochsenreither K."/>
        </authorList>
    </citation>
    <scope>NUCLEOTIDE SEQUENCE [LARGE SCALE GENOMIC DNA]</scope>
    <source>
        <strain evidence="7 8">DSM 27192</strain>
    </source>
</reference>
<keyword evidence="8" id="KW-1185">Reference proteome</keyword>
<dbReference type="Proteomes" id="UP000279259">
    <property type="component" value="Unassembled WGS sequence"/>
</dbReference>
<evidence type="ECO:0000313" key="8">
    <source>
        <dbReference type="Proteomes" id="UP000279259"/>
    </source>
</evidence>
<evidence type="ECO:0008006" key="9">
    <source>
        <dbReference type="Google" id="ProtNLM"/>
    </source>
</evidence>
<keyword evidence="5 6" id="KW-0472">Membrane</keyword>
<keyword evidence="2" id="KW-0813">Transport</keyword>
<dbReference type="STRING" id="1890683.A0A427Y7W8"/>
<evidence type="ECO:0000256" key="5">
    <source>
        <dbReference type="ARBA" id="ARBA00023136"/>
    </source>
</evidence>
<proteinExistence type="predicted"/>
<dbReference type="PANTHER" id="PTHR43791">
    <property type="entry name" value="PERMEASE-RELATED"/>
    <property type="match status" value="1"/>
</dbReference>
<dbReference type="Gene3D" id="1.20.1250.20">
    <property type="entry name" value="MFS general substrate transporter like domains"/>
    <property type="match status" value="1"/>
</dbReference>
<dbReference type="PANTHER" id="PTHR43791:SF54">
    <property type="entry name" value="MAJOR FACILITATOR SUPERFAMILY (MFS) PROFILE DOMAIN-CONTAINING PROTEIN-RELATED"/>
    <property type="match status" value="1"/>
</dbReference>
<evidence type="ECO:0000256" key="2">
    <source>
        <dbReference type="ARBA" id="ARBA00022448"/>
    </source>
</evidence>
<dbReference type="AlphaFoldDB" id="A0A427Y7W8"/>
<comment type="caution">
    <text evidence="7">The sequence shown here is derived from an EMBL/GenBank/DDBJ whole genome shotgun (WGS) entry which is preliminary data.</text>
</comment>
<evidence type="ECO:0000256" key="1">
    <source>
        <dbReference type="ARBA" id="ARBA00004141"/>
    </source>
</evidence>
<sequence length="328" mass="35598">MRSPRKALLRTEIMDNSEKIEPKDVALAVDPVADGSAEYQEYLRLAHIFQGDALNRLTRKVDWHVLPQLIFIYLLSYADRSNVANAKLYGAATDMKMSSTQWNIGLSVFFITYALAGPPSNMALKRFGPRGCSPSYSSASRSSSSALGAHRPSASGSPSACFWGLSGPGCSPGAATPLQHAGAFSGLLAYGIGHLDGTWGYKGWRFIYVIEGLFTTVVAGIACFVLYDQPGKVGKWLTDDEKRFLVLRNEFEYGGKNTAGALDGFSWRLARQSLKSWHVYLMAFSFFSVAVAVYGLSFTLPTIIANMGFTAANAQLLSIPPYVLPASA</sequence>
<protein>
    <recommendedName>
        <fullName evidence="9">Major facilitator superfamily (MFS) profile domain-containing protein</fullName>
    </recommendedName>
</protein>
<comment type="subcellular location">
    <subcellularLocation>
        <location evidence="1">Membrane</location>
        <topology evidence="1">Multi-pass membrane protein</topology>
    </subcellularLocation>
</comment>
<keyword evidence="3 6" id="KW-0812">Transmembrane</keyword>
<feature type="transmembrane region" description="Helical" evidence="6">
    <location>
        <begin position="206"/>
        <end position="227"/>
    </location>
</feature>
<keyword evidence="4 6" id="KW-1133">Transmembrane helix</keyword>
<evidence type="ECO:0000256" key="3">
    <source>
        <dbReference type="ARBA" id="ARBA00022692"/>
    </source>
</evidence>
<name>A0A427Y7W8_9TREE</name>
<dbReference type="GO" id="GO:0016020">
    <property type="term" value="C:membrane"/>
    <property type="evidence" value="ECO:0007669"/>
    <property type="project" value="UniProtKB-SubCell"/>
</dbReference>
<dbReference type="GO" id="GO:0022857">
    <property type="term" value="F:transmembrane transporter activity"/>
    <property type="evidence" value="ECO:0007669"/>
    <property type="project" value="TreeGrafter"/>
</dbReference>
<feature type="transmembrane region" description="Helical" evidence="6">
    <location>
        <begin position="98"/>
        <end position="116"/>
    </location>
</feature>
<accession>A0A427Y7W8</accession>